<dbReference type="EMBL" id="JARIHO010000003">
    <property type="protein sequence ID" value="KAJ7364096.1"/>
    <property type="molecule type" value="Genomic_DNA"/>
</dbReference>
<comment type="caution">
    <text evidence="1">The sequence shown here is derived from an EMBL/GenBank/DDBJ whole genome shotgun (WGS) entry which is preliminary data.</text>
</comment>
<evidence type="ECO:0008006" key="3">
    <source>
        <dbReference type="Google" id="ProtNLM"/>
    </source>
</evidence>
<dbReference type="PANTHER" id="PTHR43788">
    <property type="entry name" value="DNA2/NAM7 HELICASE FAMILY MEMBER"/>
    <property type="match status" value="1"/>
</dbReference>
<accession>A0AAD7ANX6</accession>
<dbReference type="InterPro" id="IPR027417">
    <property type="entry name" value="P-loop_NTPase"/>
</dbReference>
<organism evidence="1 2">
    <name type="scientific">Mycena albidolilacea</name>
    <dbReference type="NCBI Taxonomy" id="1033008"/>
    <lineage>
        <taxon>Eukaryota</taxon>
        <taxon>Fungi</taxon>
        <taxon>Dikarya</taxon>
        <taxon>Basidiomycota</taxon>
        <taxon>Agaricomycotina</taxon>
        <taxon>Agaricomycetes</taxon>
        <taxon>Agaricomycetidae</taxon>
        <taxon>Agaricales</taxon>
        <taxon>Marasmiineae</taxon>
        <taxon>Mycenaceae</taxon>
        <taxon>Mycena</taxon>
    </lineage>
</organism>
<dbReference type="PANTHER" id="PTHR43788:SF8">
    <property type="entry name" value="DNA-BINDING PROTEIN SMUBP-2"/>
    <property type="match status" value="1"/>
</dbReference>
<dbReference type="GO" id="GO:0043139">
    <property type="term" value="F:5'-3' DNA helicase activity"/>
    <property type="evidence" value="ECO:0007669"/>
    <property type="project" value="TreeGrafter"/>
</dbReference>
<sequence length="635" mass="70576">MKPEPPFTILQNIFKRDHPPIQVTSCHELALAPYHIQQFIDSANDRVIGLAPAYASNGVLCTIALASSERVLLVFFSKNQPRKKNGRDLLHDLVLCADSHTKYAFKMDGVASALCLDFAFRITKAVDVLSAAQDSRDSLGSLLSVLGGEEGVNRPNLTKVFSHDEDVSEPREHVALRAWAAWRAATTPSMIKRLAEVPRIDTRAFCETRLRVLSKLGRDARCLAKAKPTRVENEVDREKFSCKGGKLAVTSTRFQTRILANRNQRIEVESTIGDKVSKFSGKAVLVEGRAAHITLTTAKTLGVTAAGEVETIRITTIGREGPTRSETARADIVRRALQRAPGCTLLEQPFFQALWLAGTGDEPWPKWPKAKGKEADVGLYFPQTRLNGSQRAAARAILSSSDEDRVVLVQGPPGTGKTTVIAAAVNSILSSPHDLERTVWIVAQSNVAVKNIAEKLADAECDFTLLVSKEFHYDWHEHLYQKIMDSVLRSDDLSDDFDYIEHRMLHSRVVLCTLSMLSSPRLTAVTRLVPLQTLMVDEASQVEIGDYVPMLCRFASSLQKMVFIGDDRQCDMPEQLGTFIGKHVYDGKLKTVHRNSAQCCWFVDVKGKEEAKGRSWVVRLPRLCPLLTAWAHLRE</sequence>
<proteinExistence type="predicted"/>
<dbReference type="Gene3D" id="3.40.50.300">
    <property type="entry name" value="P-loop containing nucleotide triphosphate hydrolases"/>
    <property type="match status" value="1"/>
</dbReference>
<dbReference type="AlphaFoldDB" id="A0AAD7ANX6"/>
<dbReference type="Proteomes" id="UP001218218">
    <property type="component" value="Unassembled WGS sequence"/>
</dbReference>
<name>A0AAD7ANX6_9AGAR</name>
<evidence type="ECO:0000313" key="1">
    <source>
        <dbReference type="EMBL" id="KAJ7364096.1"/>
    </source>
</evidence>
<reference evidence="1" key="1">
    <citation type="submission" date="2023-03" db="EMBL/GenBank/DDBJ databases">
        <title>Massive genome expansion in bonnet fungi (Mycena s.s.) driven by repeated elements and novel gene families across ecological guilds.</title>
        <authorList>
            <consortium name="Lawrence Berkeley National Laboratory"/>
            <person name="Harder C.B."/>
            <person name="Miyauchi S."/>
            <person name="Viragh M."/>
            <person name="Kuo A."/>
            <person name="Thoen E."/>
            <person name="Andreopoulos B."/>
            <person name="Lu D."/>
            <person name="Skrede I."/>
            <person name="Drula E."/>
            <person name="Henrissat B."/>
            <person name="Morin E."/>
            <person name="Kohler A."/>
            <person name="Barry K."/>
            <person name="LaButti K."/>
            <person name="Morin E."/>
            <person name="Salamov A."/>
            <person name="Lipzen A."/>
            <person name="Mereny Z."/>
            <person name="Hegedus B."/>
            <person name="Baldrian P."/>
            <person name="Stursova M."/>
            <person name="Weitz H."/>
            <person name="Taylor A."/>
            <person name="Grigoriev I.V."/>
            <person name="Nagy L.G."/>
            <person name="Martin F."/>
            <person name="Kauserud H."/>
        </authorList>
    </citation>
    <scope>NUCLEOTIDE SEQUENCE</scope>
    <source>
        <strain evidence="1">CBHHK002</strain>
    </source>
</reference>
<dbReference type="Pfam" id="PF13604">
    <property type="entry name" value="AAA_30"/>
    <property type="match status" value="1"/>
</dbReference>
<dbReference type="InterPro" id="IPR050534">
    <property type="entry name" value="Coronavir_polyprotein_1ab"/>
</dbReference>
<keyword evidence="2" id="KW-1185">Reference proteome</keyword>
<protein>
    <recommendedName>
        <fullName evidence="3">DNA2/NAM7 helicase helicase domain-containing protein</fullName>
    </recommendedName>
</protein>
<dbReference type="SUPFAM" id="SSF52540">
    <property type="entry name" value="P-loop containing nucleoside triphosphate hydrolases"/>
    <property type="match status" value="1"/>
</dbReference>
<evidence type="ECO:0000313" key="2">
    <source>
        <dbReference type="Proteomes" id="UP001218218"/>
    </source>
</evidence>
<gene>
    <name evidence="1" type="ORF">DFH08DRAFT_682095</name>
</gene>